<dbReference type="InterPro" id="IPR004107">
    <property type="entry name" value="Integrase_SAM-like_N"/>
</dbReference>
<dbReference type="Gene3D" id="1.10.443.10">
    <property type="entry name" value="Intergrase catalytic core"/>
    <property type="match status" value="1"/>
</dbReference>
<evidence type="ECO:0000256" key="5">
    <source>
        <dbReference type="PROSITE-ProRule" id="PRU01248"/>
    </source>
</evidence>
<gene>
    <name evidence="8" type="ORF">QRD39_00550</name>
</gene>
<dbReference type="InterPro" id="IPR002104">
    <property type="entry name" value="Integrase_catalytic"/>
</dbReference>
<evidence type="ECO:0000256" key="4">
    <source>
        <dbReference type="ARBA" id="ARBA00023172"/>
    </source>
</evidence>
<sequence>MFFVALDNGKYRYYEKFYDTNCEKWRQVSCTLKSKTRQAQGEARRILEGMIEKKLEVKKSVVTFGTLYESWLAFRKVSVKESTFYTQLKVIKDFSQRFYEKNIDKISSIEIQEYILSLDKKIGTLRVMLSVINMIFDYGKRLDMLSENPVSKVKLPRLYSSIDELHRKNMKFYSKEEAKALFEYLNTIKRHKISALLAEFLYLTGLRFGEASGLQKEDVDFENMCLTVNRTLSRLNIDNQFRLSSPKTASAYRTVYFNDRCKEILLEAFKHNKSEKYQSFVFVNNVQSLFSNANFNNYLAKYALKSGIRPDLKPTSHVFRHSHISLLVEMGLPLKVIMQRVGHTDEKTTTRIYTHITNAMKSDYIDVIRGFDLTKI</sequence>
<name>A0ABT7LPN8_9STRE</name>
<evidence type="ECO:0000256" key="1">
    <source>
        <dbReference type="ARBA" id="ARBA00008857"/>
    </source>
</evidence>
<reference evidence="8 9" key="1">
    <citation type="submission" date="2023-06" db="EMBL/GenBank/DDBJ databases">
        <title>A potential novel species of Streptococcus isolated from human milk sample.</title>
        <authorList>
            <person name="Nguyen H.V."/>
            <person name="Trinh A.T.V."/>
            <person name="Hoang A.T.L."/>
            <person name="Bui L.N.H."/>
            <person name="Tran Q.T.L."/>
            <person name="Trinh T."/>
        </authorList>
    </citation>
    <scope>NUCLEOTIDE SEQUENCE [LARGE SCALE GENOMIC DNA]</scope>
    <source>
        <strain evidence="8 9">VTCC 12812</strain>
    </source>
</reference>
<keyword evidence="9" id="KW-1185">Reference proteome</keyword>
<dbReference type="InterPro" id="IPR011010">
    <property type="entry name" value="DNA_brk_join_enz"/>
</dbReference>
<organism evidence="8 9">
    <name type="scientific">Streptococcus raffinosi</name>
    <dbReference type="NCBI Taxonomy" id="3053355"/>
    <lineage>
        <taxon>Bacteria</taxon>
        <taxon>Bacillati</taxon>
        <taxon>Bacillota</taxon>
        <taxon>Bacilli</taxon>
        <taxon>Lactobacillales</taxon>
        <taxon>Streptococcaceae</taxon>
        <taxon>Streptococcus</taxon>
    </lineage>
</organism>
<dbReference type="SUPFAM" id="SSF56349">
    <property type="entry name" value="DNA breaking-rejoining enzymes"/>
    <property type="match status" value="1"/>
</dbReference>
<dbReference type="Pfam" id="PF14659">
    <property type="entry name" value="Phage_int_SAM_3"/>
    <property type="match status" value="1"/>
</dbReference>
<keyword evidence="4" id="KW-0233">DNA recombination</keyword>
<dbReference type="Gene3D" id="1.10.150.130">
    <property type="match status" value="1"/>
</dbReference>
<comment type="similarity">
    <text evidence="1">Belongs to the 'phage' integrase family.</text>
</comment>
<proteinExistence type="inferred from homology"/>
<keyword evidence="3 5" id="KW-0238">DNA-binding</keyword>
<dbReference type="InterPro" id="IPR044068">
    <property type="entry name" value="CB"/>
</dbReference>
<dbReference type="PANTHER" id="PTHR30349">
    <property type="entry name" value="PHAGE INTEGRASE-RELATED"/>
    <property type="match status" value="1"/>
</dbReference>
<feature type="domain" description="Tyr recombinase" evidence="6">
    <location>
        <begin position="168"/>
        <end position="366"/>
    </location>
</feature>
<evidence type="ECO:0000313" key="9">
    <source>
        <dbReference type="Proteomes" id="UP001529255"/>
    </source>
</evidence>
<dbReference type="InterPro" id="IPR010998">
    <property type="entry name" value="Integrase_recombinase_N"/>
</dbReference>
<evidence type="ECO:0000256" key="3">
    <source>
        <dbReference type="ARBA" id="ARBA00023125"/>
    </source>
</evidence>
<evidence type="ECO:0000256" key="2">
    <source>
        <dbReference type="ARBA" id="ARBA00022908"/>
    </source>
</evidence>
<dbReference type="Pfam" id="PF00589">
    <property type="entry name" value="Phage_integrase"/>
    <property type="match status" value="1"/>
</dbReference>
<feature type="domain" description="Core-binding (CB)" evidence="7">
    <location>
        <begin position="62"/>
        <end position="140"/>
    </location>
</feature>
<evidence type="ECO:0000259" key="7">
    <source>
        <dbReference type="PROSITE" id="PS51900"/>
    </source>
</evidence>
<comment type="caution">
    <text evidence="8">The sequence shown here is derived from an EMBL/GenBank/DDBJ whole genome shotgun (WGS) entry which is preliminary data.</text>
</comment>
<dbReference type="Proteomes" id="UP001529255">
    <property type="component" value="Unassembled WGS sequence"/>
</dbReference>
<dbReference type="CDD" id="cd01189">
    <property type="entry name" value="INT_ICEBs1_C_like"/>
    <property type="match status" value="1"/>
</dbReference>
<protein>
    <submittedName>
        <fullName evidence="8">Tyrosine-type recombinase/integrase</fullName>
    </submittedName>
</protein>
<dbReference type="PROSITE" id="PS51898">
    <property type="entry name" value="TYR_RECOMBINASE"/>
    <property type="match status" value="1"/>
</dbReference>
<dbReference type="PROSITE" id="PS51900">
    <property type="entry name" value="CB"/>
    <property type="match status" value="1"/>
</dbReference>
<evidence type="ECO:0000313" key="8">
    <source>
        <dbReference type="EMBL" id="MDL5042600.1"/>
    </source>
</evidence>
<dbReference type="PANTHER" id="PTHR30349:SF64">
    <property type="entry name" value="PROPHAGE INTEGRASE INTD-RELATED"/>
    <property type="match status" value="1"/>
</dbReference>
<evidence type="ECO:0000259" key="6">
    <source>
        <dbReference type="PROSITE" id="PS51898"/>
    </source>
</evidence>
<dbReference type="InterPro" id="IPR013762">
    <property type="entry name" value="Integrase-like_cat_sf"/>
</dbReference>
<keyword evidence="2" id="KW-0229">DNA integration</keyword>
<dbReference type="RefSeq" id="WP_285955273.1">
    <property type="nucleotide sequence ID" value="NZ_JASUZV010000001.1"/>
</dbReference>
<accession>A0ABT7LPN8</accession>
<dbReference type="EMBL" id="JASUZV010000001">
    <property type="protein sequence ID" value="MDL5042600.1"/>
    <property type="molecule type" value="Genomic_DNA"/>
</dbReference>
<dbReference type="InterPro" id="IPR050090">
    <property type="entry name" value="Tyrosine_recombinase_XerCD"/>
</dbReference>